<dbReference type="Pfam" id="PF09278">
    <property type="entry name" value="MerR-DNA-bind"/>
    <property type="match status" value="1"/>
</dbReference>
<feature type="domain" description="HTH merR-type" evidence="7">
    <location>
        <begin position="1"/>
        <end position="69"/>
    </location>
</feature>
<organism evidence="8 9">
    <name type="scientific">Paralimibaculum aggregatum</name>
    <dbReference type="NCBI Taxonomy" id="3036245"/>
    <lineage>
        <taxon>Bacteria</taxon>
        <taxon>Pseudomonadati</taxon>
        <taxon>Pseudomonadota</taxon>
        <taxon>Alphaproteobacteria</taxon>
        <taxon>Rhodobacterales</taxon>
        <taxon>Paracoccaceae</taxon>
        <taxon>Paralimibaculum</taxon>
    </lineage>
</organism>
<keyword evidence="9" id="KW-1185">Reference proteome</keyword>
<dbReference type="NCBIfam" id="TIGR02044">
    <property type="entry name" value="CueR"/>
    <property type="match status" value="1"/>
</dbReference>
<gene>
    <name evidence="8" type="primary">cueR</name>
    <name evidence="8" type="ORF">LNKW23_30280</name>
</gene>
<keyword evidence="5" id="KW-0804">Transcription</keyword>
<dbReference type="InterPro" id="IPR015358">
    <property type="entry name" value="Tscrpt_reg_MerR_DNA-bd"/>
</dbReference>
<dbReference type="InterPro" id="IPR047057">
    <property type="entry name" value="MerR_fam"/>
</dbReference>
<dbReference type="PANTHER" id="PTHR30204:SF94">
    <property type="entry name" value="HEAVY METAL-DEPENDENT TRANSCRIPTIONAL REGULATOR HI_0293-RELATED"/>
    <property type="match status" value="1"/>
</dbReference>
<protein>
    <submittedName>
        <fullName evidence="8">Cu(I)-responsive transcriptional regulator</fullName>
    </submittedName>
</protein>
<evidence type="ECO:0000256" key="1">
    <source>
        <dbReference type="ARBA" id="ARBA00004496"/>
    </source>
</evidence>
<sequence>MNIGDAARASGLPVKTVRYYADIGLVRPNGRSESGYRNYGRAEVSKLVFARRARSFGFSVEQTRELLGLYEDRSRSSADVKRIARERLSELEAKMQELQALHDELAHLVDACRGDHRPDCPIIDGFAGGDVSR</sequence>
<evidence type="ECO:0000256" key="3">
    <source>
        <dbReference type="ARBA" id="ARBA00023015"/>
    </source>
</evidence>
<keyword evidence="6" id="KW-0175">Coiled coil</keyword>
<dbReference type="SMART" id="SM00422">
    <property type="entry name" value="HTH_MERR"/>
    <property type="match status" value="1"/>
</dbReference>
<dbReference type="PRINTS" id="PR00040">
    <property type="entry name" value="HTHMERR"/>
</dbReference>
<dbReference type="PROSITE" id="PS50937">
    <property type="entry name" value="HTH_MERR_2"/>
    <property type="match status" value="1"/>
</dbReference>
<evidence type="ECO:0000256" key="6">
    <source>
        <dbReference type="SAM" id="Coils"/>
    </source>
</evidence>
<comment type="subcellular location">
    <subcellularLocation>
        <location evidence="1">Cytoplasm</location>
    </subcellularLocation>
</comment>
<dbReference type="Gene3D" id="1.10.1660.10">
    <property type="match status" value="1"/>
</dbReference>
<dbReference type="InterPro" id="IPR000551">
    <property type="entry name" value="MerR-type_HTH_dom"/>
</dbReference>
<dbReference type="Proteomes" id="UP001239909">
    <property type="component" value="Unassembled WGS sequence"/>
</dbReference>
<feature type="coiled-coil region" evidence="6">
    <location>
        <begin position="81"/>
        <end position="111"/>
    </location>
</feature>
<proteinExistence type="predicted"/>
<dbReference type="InterPro" id="IPR011789">
    <property type="entry name" value="CueR"/>
</dbReference>
<reference evidence="8 9" key="1">
    <citation type="submission" date="2023-04" db="EMBL/GenBank/DDBJ databases">
        <title>Marinoamorphus aggregata gen. nov., sp. Nov., isolate from tissue of brittle star Ophioplocus japonicus.</title>
        <authorList>
            <person name="Kawano K."/>
            <person name="Sawayama S."/>
            <person name="Nakagawa S."/>
        </authorList>
    </citation>
    <scope>NUCLEOTIDE SEQUENCE [LARGE SCALE GENOMIC DNA]</scope>
    <source>
        <strain evidence="8 9">NKW23</strain>
    </source>
</reference>
<evidence type="ECO:0000313" key="8">
    <source>
        <dbReference type="EMBL" id="GMG83814.1"/>
    </source>
</evidence>
<dbReference type="RefSeq" id="WP_285672625.1">
    <property type="nucleotide sequence ID" value="NZ_BSYI01000024.1"/>
</dbReference>
<keyword evidence="3" id="KW-0805">Transcription regulation</keyword>
<evidence type="ECO:0000313" key="9">
    <source>
        <dbReference type="Proteomes" id="UP001239909"/>
    </source>
</evidence>
<keyword evidence="4" id="KW-0238">DNA-binding</keyword>
<accession>A0ABQ6LNA7</accession>
<dbReference type="EMBL" id="BSYI01000024">
    <property type="protein sequence ID" value="GMG83814.1"/>
    <property type="molecule type" value="Genomic_DNA"/>
</dbReference>
<name>A0ABQ6LNA7_9RHOB</name>
<evidence type="ECO:0000259" key="7">
    <source>
        <dbReference type="PROSITE" id="PS50937"/>
    </source>
</evidence>
<dbReference type="InterPro" id="IPR009061">
    <property type="entry name" value="DNA-bd_dom_put_sf"/>
</dbReference>
<evidence type="ECO:0000256" key="2">
    <source>
        <dbReference type="ARBA" id="ARBA00022490"/>
    </source>
</evidence>
<evidence type="ECO:0000256" key="4">
    <source>
        <dbReference type="ARBA" id="ARBA00023125"/>
    </source>
</evidence>
<dbReference type="SUPFAM" id="SSF46955">
    <property type="entry name" value="Putative DNA-binding domain"/>
    <property type="match status" value="1"/>
</dbReference>
<dbReference type="PANTHER" id="PTHR30204">
    <property type="entry name" value="REDOX-CYCLING DRUG-SENSING TRANSCRIPTIONAL ACTIVATOR SOXR"/>
    <property type="match status" value="1"/>
</dbReference>
<keyword evidence="2" id="KW-0963">Cytoplasm</keyword>
<evidence type="ECO:0000256" key="5">
    <source>
        <dbReference type="ARBA" id="ARBA00023163"/>
    </source>
</evidence>
<dbReference type="Pfam" id="PF00376">
    <property type="entry name" value="MerR"/>
    <property type="match status" value="1"/>
</dbReference>
<comment type="caution">
    <text evidence="8">The sequence shown here is derived from an EMBL/GenBank/DDBJ whole genome shotgun (WGS) entry which is preliminary data.</text>
</comment>